<keyword evidence="1" id="KW-0378">Hydrolase</keyword>
<protein>
    <submittedName>
        <fullName evidence="1">HAD family hydrolase</fullName>
    </submittedName>
</protein>
<dbReference type="InterPro" id="IPR023214">
    <property type="entry name" value="HAD_sf"/>
</dbReference>
<sequence>MSIRCVILDFDGTFTDVDAEAEPFVEAYRKDLADLLGRDVDEAWEEAYAVVARSPHEYGWKEGGRIVAPALADSYILSTVLGRLVLDRFGAAKDESLRSEILQLFYKRGYPKTKHAFRPHAIDVIDALLAKLPERVFVVTNSNPDTVRGKLDVLSPGLSQRLPVEGNARKFLLESLDPTEAGAEVFSSLPAERRVETLPGRPILVKRGFYFRILWSLLARAGVTPDECLVCGDIYELDLALPEAMGASVHLMTRPSTPGYERDAVRELGSRGALGDDLRGILERI</sequence>
<gene>
    <name evidence="1" type="ORF">KDA27_10275</name>
</gene>
<name>A0A956NFV0_UNCEI</name>
<organism evidence="1 2">
    <name type="scientific">Eiseniibacteriota bacterium</name>
    <dbReference type="NCBI Taxonomy" id="2212470"/>
    <lineage>
        <taxon>Bacteria</taxon>
        <taxon>Candidatus Eiseniibacteriota</taxon>
    </lineage>
</organism>
<dbReference type="AlphaFoldDB" id="A0A956NFV0"/>
<dbReference type="Proteomes" id="UP000739538">
    <property type="component" value="Unassembled WGS sequence"/>
</dbReference>
<dbReference type="GO" id="GO:0016787">
    <property type="term" value="F:hydrolase activity"/>
    <property type="evidence" value="ECO:0007669"/>
    <property type="project" value="UniProtKB-KW"/>
</dbReference>
<reference evidence="1" key="2">
    <citation type="journal article" date="2021" name="Microbiome">
        <title>Successional dynamics and alternative stable states in a saline activated sludge microbial community over 9 years.</title>
        <authorList>
            <person name="Wang Y."/>
            <person name="Ye J."/>
            <person name="Ju F."/>
            <person name="Liu L."/>
            <person name="Boyd J.A."/>
            <person name="Deng Y."/>
            <person name="Parks D.H."/>
            <person name="Jiang X."/>
            <person name="Yin X."/>
            <person name="Woodcroft B.J."/>
            <person name="Tyson G.W."/>
            <person name="Hugenholtz P."/>
            <person name="Polz M.F."/>
            <person name="Zhang T."/>
        </authorList>
    </citation>
    <scope>NUCLEOTIDE SEQUENCE</scope>
    <source>
        <strain evidence="1">HKST-UBA02</strain>
    </source>
</reference>
<dbReference type="SUPFAM" id="SSF56784">
    <property type="entry name" value="HAD-like"/>
    <property type="match status" value="1"/>
</dbReference>
<dbReference type="Gene3D" id="3.40.50.1000">
    <property type="entry name" value="HAD superfamily/HAD-like"/>
    <property type="match status" value="1"/>
</dbReference>
<reference evidence="1" key="1">
    <citation type="submission" date="2020-04" db="EMBL/GenBank/DDBJ databases">
        <authorList>
            <person name="Zhang T."/>
        </authorList>
    </citation>
    <scope>NUCLEOTIDE SEQUENCE</scope>
    <source>
        <strain evidence="1">HKST-UBA02</strain>
    </source>
</reference>
<accession>A0A956NFV0</accession>
<proteinExistence type="predicted"/>
<evidence type="ECO:0000313" key="2">
    <source>
        <dbReference type="Proteomes" id="UP000739538"/>
    </source>
</evidence>
<dbReference type="InterPro" id="IPR036412">
    <property type="entry name" value="HAD-like_sf"/>
</dbReference>
<comment type="caution">
    <text evidence="1">The sequence shown here is derived from an EMBL/GenBank/DDBJ whole genome shotgun (WGS) entry which is preliminary data.</text>
</comment>
<evidence type="ECO:0000313" key="1">
    <source>
        <dbReference type="EMBL" id="MCA9756179.1"/>
    </source>
</evidence>
<dbReference type="EMBL" id="JAGQHS010000044">
    <property type="protein sequence ID" value="MCA9756179.1"/>
    <property type="molecule type" value="Genomic_DNA"/>
</dbReference>